<protein>
    <submittedName>
        <fullName evidence="1">Uncharacterized protein</fullName>
    </submittedName>
</protein>
<proteinExistence type="predicted"/>
<evidence type="ECO:0000313" key="1">
    <source>
        <dbReference type="EMBL" id="EJX05214.1"/>
    </source>
</evidence>
<organism evidence="1">
    <name type="scientific">gut metagenome</name>
    <dbReference type="NCBI Taxonomy" id="749906"/>
    <lineage>
        <taxon>unclassified sequences</taxon>
        <taxon>metagenomes</taxon>
        <taxon>organismal metagenomes</taxon>
    </lineage>
</organism>
<dbReference type="EMBL" id="AMCI01001546">
    <property type="protein sequence ID" value="EJX05214.1"/>
    <property type="molecule type" value="Genomic_DNA"/>
</dbReference>
<gene>
    <name evidence="1" type="ORF">EVA_06677</name>
</gene>
<sequence length="40" mass="4723">MRLLYIRCGYCPFTSAHRRGWFVLGSGWEPRNDSPSRPPR</sequence>
<dbReference type="AlphaFoldDB" id="J9GE88"/>
<accession>J9GE88</accession>
<name>J9GE88_9ZZZZ</name>
<comment type="caution">
    <text evidence="1">The sequence shown here is derived from an EMBL/GenBank/DDBJ whole genome shotgun (WGS) entry which is preliminary data.</text>
</comment>
<reference evidence="1" key="1">
    <citation type="journal article" date="2012" name="PLoS ONE">
        <title>Gene sets for utilization of primary and secondary nutrition supplies in the distal gut of endangered iberian lynx.</title>
        <authorList>
            <person name="Alcaide M."/>
            <person name="Messina E."/>
            <person name="Richter M."/>
            <person name="Bargiela R."/>
            <person name="Peplies J."/>
            <person name="Huws S.A."/>
            <person name="Newbold C.J."/>
            <person name="Golyshin P.N."/>
            <person name="Simon M.A."/>
            <person name="Lopez G."/>
            <person name="Yakimov M.M."/>
            <person name="Ferrer M."/>
        </authorList>
    </citation>
    <scope>NUCLEOTIDE SEQUENCE</scope>
</reference>